<proteinExistence type="predicted"/>
<organism evidence="2 3">
    <name type="scientific">Strigomonas culicis</name>
    <dbReference type="NCBI Taxonomy" id="28005"/>
    <lineage>
        <taxon>Eukaryota</taxon>
        <taxon>Discoba</taxon>
        <taxon>Euglenozoa</taxon>
        <taxon>Kinetoplastea</taxon>
        <taxon>Metakinetoplastina</taxon>
        <taxon>Trypanosomatida</taxon>
        <taxon>Trypanosomatidae</taxon>
        <taxon>Strigomonadinae</taxon>
        <taxon>Strigomonas</taxon>
    </lineage>
</organism>
<name>S9UKV3_9TRYP</name>
<sequence>MERALQAHQARVERRVLRSCMHHWYRAMFLARTRPAPLLALQPTRSATAPPPATPPRAAPAESAAPSPIQAEPAGTSQSTSCVAAPLHPPPPLQLVFTNTVKGYELQQPRTAAEREVEVTRTDISWFLQPLRHPSQRSQGASSSSAASSERRAAAEAPQRVLHFDPREDEAHRIRVLAARPAGADDASCSGSSRSTRSRGSGSDDSRGRHLLRACLAEDADVRALLAKLPTSTRGRVEALLRPDTAADGRRAPPSDSSDTTAARRQQEPAVPPPPAAPEGPPEAAHHYAGGAPPPVAYASRWPGPRGAAAGAAVHQ</sequence>
<feature type="compositionally biased region" description="Low complexity" evidence="1">
    <location>
        <begin position="307"/>
        <end position="316"/>
    </location>
</feature>
<protein>
    <submittedName>
        <fullName evidence="2">Uncharacterized protein</fullName>
    </submittedName>
</protein>
<dbReference type="Proteomes" id="UP000015354">
    <property type="component" value="Unassembled WGS sequence"/>
</dbReference>
<feature type="compositionally biased region" description="Basic and acidic residues" evidence="1">
    <location>
        <begin position="236"/>
        <end position="253"/>
    </location>
</feature>
<gene>
    <name evidence="2" type="ORF">STCU_12137</name>
</gene>
<feature type="compositionally biased region" description="Basic and acidic residues" evidence="1">
    <location>
        <begin position="162"/>
        <end position="173"/>
    </location>
</feature>
<comment type="caution">
    <text evidence="2">The sequence shown here is derived from an EMBL/GenBank/DDBJ whole genome shotgun (WGS) entry which is preliminary data.</text>
</comment>
<evidence type="ECO:0000256" key="1">
    <source>
        <dbReference type="SAM" id="MobiDB-lite"/>
    </source>
</evidence>
<feature type="region of interest" description="Disordered" evidence="1">
    <location>
        <begin position="130"/>
        <end position="207"/>
    </location>
</feature>
<feature type="compositionally biased region" description="Pro residues" evidence="1">
    <location>
        <begin position="49"/>
        <end position="58"/>
    </location>
</feature>
<evidence type="ECO:0000313" key="2">
    <source>
        <dbReference type="EMBL" id="EPY15306.1"/>
    </source>
</evidence>
<keyword evidence="3" id="KW-1185">Reference proteome</keyword>
<feature type="compositionally biased region" description="Low complexity" evidence="1">
    <location>
        <begin position="136"/>
        <end position="148"/>
    </location>
</feature>
<dbReference type="EMBL" id="ATMH01012232">
    <property type="protein sequence ID" value="EPY15306.1"/>
    <property type="molecule type" value="Genomic_DNA"/>
</dbReference>
<accession>S9UKV3</accession>
<feature type="compositionally biased region" description="Low complexity" evidence="1">
    <location>
        <begin position="182"/>
        <end position="201"/>
    </location>
</feature>
<reference evidence="2 3" key="1">
    <citation type="journal article" date="2013" name="PLoS ONE">
        <title>Predicting the Proteins of Angomonas deanei, Strigomonas culicis and Their Respective Endosymbionts Reveals New Aspects of the Trypanosomatidae Family.</title>
        <authorList>
            <person name="Motta M.C."/>
            <person name="Martins A.C."/>
            <person name="de Souza S.S."/>
            <person name="Catta-Preta C.M."/>
            <person name="Silva R."/>
            <person name="Klein C.C."/>
            <person name="de Almeida L.G."/>
            <person name="de Lima Cunha O."/>
            <person name="Ciapina L.P."/>
            <person name="Brocchi M."/>
            <person name="Colabardini A.C."/>
            <person name="de Araujo Lima B."/>
            <person name="Machado C.R."/>
            <person name="de Almeida Soares C.M."/>
            <person name="Probst C.M."/>
            <person name="de Menezes C.B."/>
            <person name="Thompson C.E."/>
            <person name="Bartholomeu D.C."/>
            <person name="Gradia D.F."/>
            <person name="Pavoni D.P."/>
            <person name="Grisard E.C."/>
            <person name="Fantinatti-Garboggini F."/>
            <person name="Marchini F.K."/>
            <person name="Rodrigues-Luiz G.F."/>
            <person name="Wagner G."/>
            <person name="Goldman G.H."/>
            <person name="Fietto J.L."/>
            <person name="Elias M.C."/>
            <person name="Goldman M.H."/>
            <person name="Sagot M.F."/>
            <person name="Pereira M."/>
            <person name="Stoco P.H."/>
            <person name="de Mendonca-Neto R.P."/>
            <person name="Teixeira S.M."/>
            <person name="Maciel T.E."/>
            <person name="de Oliveira Mendes T.A."/>
            <person name="Urmenyi T.P."/>
            <person name="de Souza W."/>
            <person name="Schenkman S."/>
            <person name="de Vasconcelos A.T."/>
        </authorList>
    </citation>
    <scope>NUCLEOTIDE SEQUENCE [LARGE SCALE GENOMIC DNA]</scope>
</reference>
<feature type="region of interest" description="Disordered" evidence="1">
    <location>
        <begin position="44"/>
        <end position="87"/>
    </location>
</feature>
<feature type="region of interest" description="Disordered" evidence="1">
    <location>
        <begin position="236"/>
        <end position="316"/>
    </location>
</feature>
<feature type="compositionally biased region" description="Low complexity" evidence="1">
    <location>
        <begin position="59"/>
        <end position="74"/>
    </location>
</feature>
<feature type="compositionally biased region" description="Pro residues" evidence="1">
    <location>
        <begin position="270"/>
        <end position="281"/>
    </location>
</feature>
<evidence type="ECO:0000313" key="3">
    <source>
        <dbReference type="Proteomes" id="UP000015354"/>
    </source>
</evidence>
<dbReference type="AlphaFoldDB" id="S9UKV3"/>